<keyword evidence="2" id="KW-0812">Transmembrane</keyword>
<evidence type="ECO:0000256" key="1">
    <source>
        <dbReference type="SAM" id="MobiDB-lite"/>
    </source>
</evidence>
<evidence type="ECO:0000313" key="3">
    <source>
        <dbReference type="EMBL" id="MFC3907664.1"/>
    </source>
</evidence>
<keyword evidence="4" id="KW-1185">Reference proteome</keyword>
<evidence type="ECO:0000313" key="4">
    <source>
        <dbReference type="Proteomes" id="UP001595758"/>
    </source>
</evidence>
<feature type="compositionally biased region" description="Basic and acidic residues" evidence="1">
    <location>
        <begin position="10"/>
        <end position="23"/>
    </location>
</feature>
<accession>A0ABV8CBW1</accession>
<name>A0ABV8CBW1_9GAMM</name>
<proteinExistence type="predicted"/>
<keyword evidence="2" id="KW-0472">Membrane</keyword>
<comment type="caution">
    <text evidence="3">The sequence shown here is derived from an EMBL/GenBank/DDBJ whole genome shotgun (WGS) entry which is preliminary data.</text>
</comment>
<gene>
    <name evidence="3" type="ORF">ACFORL_01040</name>
</gene>
<evidence type="ECO:0000256" key="2">
    <source>
        <dbReference type="SAM" id="Phobius"/>
    </source>
</evidence>
<sequence length="97" mass="10710">MNNPGNVNEIKSKVESGQEKVSDVSRQAQQKADDLYHQTKEKAGELYEEGVKRVHEAQDTVKEVCDSLIENVKERPLTSILVAGGVGFILASLLRSK</sequence>
<reference evidence="4" key="1">
    <citation type="journal article" date="2019" name="Int. J. Syst. Evol. Microbiol.">
        <title>The Global Catalogue of Microorganisms (GCM) 10K type strain sequencing project: providing services to taxonomists for standard genome sequencing and annotation.</title>
        <authorList>
            <consortium name="The Broad Institute Genomics Platform"/>
            <consortium name="The Broad Institute Genome Sequencing Center for Infectious Disease"/>
            <person name="Wu L."/>
            <person name="Ma J."/>
        </authorList>
    </citation>
    <scope>NUCLEOTIDE SEQUENCE [LARGE SCALE GENOMIC DNA]</scope>
    <source>
        <strain evidence="4">CCUG 59858</strain>
    </source>
</reference>
<dbReference type="Gene3D" id="6.10.140.1430">
    <property type="match status" value="1"/>
</dbReference>
<organism evidence="3 4">
    <name type="scientific">Legionella dresdenensis</name>
    <dbReference type="NCBI Taxonomy" id="450200"/>
    <lineage>
        <taxon>Bacteria</taxon>
        <taxon>Pseudomonadati</taxon>
        <taxon>Pseudomonadota</taxon>
        <taxon>Gammaproteobacteria</taxon>
        <taxon>Legionellales</taxon>
        <taxon>Legionellaceae</taxon>
        <taxon>Legionella</taxon>
    </lineage>
</organism>
<feature type="region of interest" description="Disordered" evidence="1">
    <location>
        <begin position="1"/>
        <end position="38"/>
    </location>
</feature>
<dbReference type="RefSeq" id="WP_382340229.1">
    <property type="nucleotide sequence ID" value="NZ_JBHSAB010000001.1"/>
</dbReference>
<dbReference type="Proteomes" id="UP001595758">
    <property type="component" value="Unassembled WGS sequence"/>
</dbReference>
<keyword evidence="2" id="KW-1133">Transmembrane helix</keyword>
<feature type="transmembrane region" description="Helical" evidence="2">
    <location>
        <begin position="77"/>
        <end position="94"/>
    </location>
</feature>
<protein>
    <submittedName>
        <fullName evidence="3">YqjD family protein</fullName>
    </submittedName>
</protein>
<dbReference type="EMBL" id="JBHSAB010000001">
    <property type="protein sequence ID" value="MFC3907664.1"/>
    <property type="molecule type" value="Genomic_DNA"/>
</dbReference>